<dbReference type="Proteomes" id="UP000199452">
    <property type="component" value="Unassembled WGS sequence"/>
</dbReference>
<dbReference type="EMBL" id="FMYP01000005">
    <property type="protein sequence ID" value="SDB87552.1"/>
    <property type="molecule type" value="Genomic_DNA"/>
</dbReference>
<evidence type="ECO:0000313" key="1">
    <source>
        <dbReference type="EMBL" id="SDB87552.1"/>
    </source>
</evidence>
<organism evidence="1 2">
    <name type="scientific">Williamwhitmania taraxaci</name>
    <dbReference type="NCBI Taxonomy" id="1640674"/>
    <lineage>
        <taxon>Bacteria</taxon>
        <taxon>Pseudomonadati</taxon>
        <taxon>Bacteroidota</taxon>
        <taxon>Bacteroidia</taxon>
        <taxon>Bacteroidales</taxon>
        <taxon>Williamwhitmaniaceae</taxon>
        <taxon>Williamwhitmania</taxon>
    </lineage>
</organism>
<keyword evidence="2" id="KW-1185">Reference proteome</keyword>
<reference evidence="1 2" key="1">
    <citation type="submission" date="2016-09" db="EMBL/GenBank/DDBJ databases">
        <authorList>
            <person name="Capua I."/>
            <person name="De Benedictis P."/>
            <person name="Joannis T."/>
            <person name="Lombin L.H."/>
            <person name="Cattoli G."/>
        </authorList>
    </citation>
    <scope>NUCLEOTIDE SEQUENCE [LARGE SCALE GENOMIC DNA]</scope>
    <source>
        <strain evidence="1 2">A7P-90m</strain>
    </source>
</reference>
<dbReference type="STRING" id="1640674.SAMN05216323_100581"/>
<gene>
    <name evidence="1" type="ORF">SAMN05216323_100581</name>
</gene>
<proteinExistence type="predicted"/>
<name>A0A1G6GZV0_9BACT</name>
<accession>A0A1G6GZV0</accession>
<dbReference type="InterPro" id="IPR003772">
    <property type="entry name" value="YceD"/>
</dbReference>
<dbReference type="RefSeq" id="WP_170829977.1">
    <property type="nucleotide sequence ID" value="NZ_FMYP01000005.1"/>
</dbReference>
<dbReference type="AlphaFoldDB" id="A0A1G6GZV0"/>
<evidence type="ECO:0000313" key="2">
    <source>
        <dbReference type="Proteomes" id="UP000199452"/>
    </source>
</evidence>
<sequence length="183" mass="20977">MSHLTDYSIPIKGLKPGRHELEFEITDGFFSDFEESEITKGTLIANIVLEKNSTFIKLDVHVLGEVEVICDRCLETFSTKVDANGTLYVKFSERENNESENDDLVFLLPSESELDIKQPLYDWICLSLPVRRVHPNDKKGKPQCNPDMLKRLQQFTVTEEPKAEGADDWKKKLNELKSNISDN</sequence>
<protein>
    <submittedName>
        <fullName evidence="1">Uncharacterized metal-binding protein YceD, DUF177 family</fullName>
    </submittedName>
</protein>
<dbReference type="Pfam" id="PF02620">
    <property type="entry name" value="YceD"/>
    <property type="match status" value="1"/>
</dbReference>